<proteinExistence type="predicted"/>
<organism evidence="2">
    <name type="scientific">Cacopsylla melanoneura</name>
    <dbReference type="NCBI Taxonomy" id="428564"/>
    <lineage>
        <taxon>Eukaryota</taxon>
        <taxon>Metazoa</taxon>
        <taxon>Ecdysozoa</taxon>
        <taxon>Arthropoda</taxon>
        <taxon>Hexapoda</taxon>
        <taxon>Insecta</taxon>
        <taxon>Pterygota</taxon>
        <taxon>Neoptera</taxon>
        <taxon>Paraneoptera</taxon>
        <taxon>Hemiptera</taxon>
        <taxon>Sternorrhyncha</taxon>
        <taxon>Psylloidea</taxon>
        <taxon>Psyllidae</taxon>
        <taxon>Psyllinae</taxon>
        <taxon>Cacopsylla</taxon>
    </lineage>
</organism>
<reference evidence="2" key="1">
    <citation type="submission" date="2021-05" db="EMBL/GenBank/DDBJ databases">
        <authorList>
            <person name="Alioto T."/>
            <person name="Alioto T."/>
            <person name="Gomez Garrido J."/>
        </authorList>
    </citation>
    <scope>NUCLEOTIDE SEQUENCE</scope>
</reference>
<keyword evidence="1" id="KW-0472">Membrane</keyword>
<name>A0A8D8SQL2_9HEMI</name>
<protein>
    <submittedName>
        <fullName evidence="2">Uncharacterized protein</fullName>
    </submittedName>
</protein>
<sequence>MQYLGILQQDLMICFLKIAILGMLFDDILCFLKINRYIILIKYDIDVCVLWNLRNEGSLRNLYTKNYSSCNVIQGLVSINFKTLNFAFLPVRRRDGSLRKDHKTFLGEPLL</sequence>
<evidence type="ECO:0000313" key="2">
    <source>
        <dbReference type="EMBL" id="CAG6671999.1"/>
    </source>
</evidence>
<accession>A0A8D8SQL2</accession>
<keyword evidence="1" id="KW-1133">Transmembrane helix</keyword>
<dbReference type="AlphaFoldDB" id="A0A8D8SQL2"/>
<keyword evidence="1" id="KW-0812">Transmembrane</keyword>
<feature type="transmembrane region" description="Helical" evidence="1">
    <location>
        <begin position="12"/>
        <end position="32"/>
    </location>
</feature>
<evidence type="ECO:0000256" key="1">
    <source>
        <dbReference type="SAM" id="Phobius"/>
    </source>
</evidence>
<dbReference type="EMBL" id="HBUF01227295">
    <property type="protein sequence ID" value="CAG6671999.1"/>
    <property type="molecule type" value="Transcribed_RNA"/>
</dbReference>